<dbReference type="OrthoDB" id="2150907at2759"/>
<sequence>LPDLACMARDYLAIPATSVPSECLFSASSSVFSKKRASLKPESVRRSVCLGDW</sequence>
<dbReference type="GO" id="GO:0005634">
    <property type="term" value="C:nucleus"/>
    <property type="evidence" value="ECO:0007669"/>
    <property type="project" value="UniProtKB-SubCell"/>
</dbReference>
<dbReference type="GO" id="GO:0008270">
    <property type="term" value="F:zinc ion binding"/>
    <property type="evidence" value="ECO:0007669"/>
    <property type="project" value="UniProtKB-KW"/>
</dbReference>
<dbReference type="AlphaFoldDB" id="A0A138ZWT5"/>
<evidence type="ECO:0000256" key="5">
    <source>
        <dbReference type="ARBA" id="ARBA00023242"/>
    </source>
</evidence>
<accession>A0A138ZWT5</accession>
<feature type="non-terminal residue" evidence="7">
    <location>
        <position position="1"/>
    </location>
</feature>
<name>A0A138ZWT5_GONPJ</name>
<keyword evidence="4" id="KW-0862">Zinc</keyword>
<dbReference type="SUPFAM" id="SSF53098">
    <property type="entry name" value="Ribonuclease H-like"/>
    <property type="match status" value="1"/>
</dbReference>
<reference evidence="7 8" key="1">
    <citation type="journal article" date="2015" name="Genome Biol. Evol.">
        <title>Phylogenomic analyses indicate that early fungi evolved digesting cell walls of algal ancestors of land plants.</title>
        <authorList>
            <person name="Chang Y."/>
            <person name="Wang S."/>
            <person name="Sekimoto S."/>
            <person name="Aerts A.L."/>
            <person name="Choi C."/>
            <person name="Clum A."/>
            <person name="LaButti K.M."/>
            <person name="Lindquist E.A."/>
            <person name="Yee Ngan C."/>
            <person name="Ohm R.A."/>
            <person name="Salamov A.A."/>
            <person name="Grigoriev I.V."/>
            <person name="Spatafora J.W."/>
            <person name="Berbee M.L."/>
        </authorList>
    </citation>
    <scope>NUCLEOTIDE SEQUENCE [LARGE SCALE GENOMIC DNA]</scope>
    <source>
        <strain evidence="7 8">JEL478</strain>
    </source>
</reference>
<dbReference type="PANTHER" id="PTHR46481">
    <property type="entry name" value="ZINC FINGER BED DOMAIN-CONTAINING PROTEIN 4"/>
    <property type="match status" value="1"/>
</dbReference>
<proteinExistence type="predicted"/>
<keyword evidence="5" id="KW-0539">Nucleus</keyword>
<dbReference type="EMBL" id="KQ965908">
    <property type="protein sequence ID" value="KXS08966.1"/>
    <property type="molecule type" value="Genomic_DNA"/>
</dbReference>
<organism evidence="7 8">
    <name type="scientific">Gonapodya prolifera (strain JEL478)</name>
    <name type="common">Monoblepharis prolifera</name>
    <dbReference type="NCBI Taxonomy" id="1344416"/>
    <lineage>
        <taxon>Eukaryota</taxon>
        <taxon>Fungi</taxon>
        <taxon>Fungi incertae sedis</taxon>
        <taxon>Chytridiomycota</taxon>
        <taxon>Chytridiomycota incertae sedis</taxon>
        <taxon>Monoblepharidomycetes</taxon>
        <taxon>Monoblepharidales</taxon>
        <taxon>Gonapodyaceae</taxon>
        <taxon>Gonapodya</taxon>
    </lineage>
</organism>
<dbReference type="Proteomes" id="UP000070544">
    <property type="component" value="Unassembled WGS sequence"/>
</dbReference>
<keyword evidence="2" id="KW-0479">Metal-binding</keyword>
<gene>
    <name evidence="7" type="ORF">M427DRAFT_92368</name>
</gene>
<dbReference type="GO" id="GO:0046983">
    <property type="term" value="F:protein dimerization activity"/>
    <property type="evidence" value="ECO:0007669"/>
    <property type="project" value="InterPro"/>
</dbReference>
<comment type="subcellular location">
    <subcellularLocation>
        <location evidence="1">Nucleus</location>
    </subcellularLocation>
</comment>
<feature type="non-terminal residue" evidence="7">
    <location>
        <position position="53"/>
    </location>
</feature>
<protein>
    <recommendedName>
        <fullName evidence="6">HAT C-terminal dimerisation domain-containing protein</fullName>
    </recommendedName>
</protein>
<feature type="domain" description="HAT C-terminal dimerisation" evidence="6">
    <location>
        <begin position="2"/>
        <end position="53"/>
    </location>
</feature>
<evidence type="ECO:0000256" key="2">
    <source>
        <dbReference type="ARBA" id="ARBA00022723"/>
    </source>
</evidence>
<evidence type="ECO:0000313" key="7">
    <source>
        <dbReference type="EMBL" id="KXS08966.1"/>
    </source>
</evidence>
<evidence type="ECO:0000259" key="6">
    <source>
        <dbReference type="Pfam" id="PF05699"/>
    </source>
</evidence>
<evidence type="ECO:0000256" key="1">
    <source>
        <dbReference type="ARBA" id="ARBA00004123"/>
    </source>
</evidence>
<dbReference type="STRING" id="1344416.A0A138ZWT5"/>
<dbReference type="InterPro" id="IPR012337">
    <property type="entry name" value="RNaseH-like_sf"/>
</dbReference>
<dbReference type="InterPro" id="IPR052035">
    <property type="entry name" value="ZnF_BED_domain_contain"/>
</dbReference>
<dbReference type="PANTHER" id="PTHR46481:SF10">
    <property type="entry name" value="ZINC FINGER BED DOMAIN-CONTAINING PROTEIN 39"/>
    <property type="match status" value="1"/>
</dbReference>
<evidence type="ECO:0000256" key="3">
    <source>
        <dbReference type="ARBA" id="ARBA00022771"/>
    </source>
</evidence>
<evidence type="ECO:0000313" key="8">
    <source>
        <dbReference type="Proteomes" id="UP000070544"/>
    </source>
</evidence>
<dbReference type="InterPro" id="IPR008906">
    <property type="entry name" value="HATC_C_dom"/>
</dbReference>
<dbReference type="Pfam" id="PF05699">
    <property type="entry name" value="Dimer_Tnp_hAT"/>
    <property type="match status" value="1"/>
</dbReference>
<keyword evidence="3" id="KW-0863">Zinc-finger</keyword>
<evidence type="ECO:0000256" key="4">
    <source>
        <dbReference type="ARBA" id="ARBA00022833"/>
    </source>
</evidence>
<keyword evidence="8" id="KW-1185">Reference proteome</keyword>